<keyword evidence="3" id="KW-1185">Reference proteome</keyword>
<evidence type="ECO:0000313" key="3">
    <source>
        <dbReference type="Proteomes" id="UP000266934"/>
    </source>
</evidence>
<proteinExistence type="predicted"/>
<dbReference type="OrthoDB" id="7959212at2"/>
<evidence type="ECO:0000256" key="1">
    <source>
        <dbReference type="SAM" id="Phobius"/>
    </source>
</evidence>
<feature type="transmembrane region" description="Helical" evidence="1">
    <location>
        <begin position="71"/>
        <end position="94"/>
    </location>
</feature>
<gene>
    <name evidence="2" type="ORF">BLTE_04050</name>
</gene>
<evidence type="ECO:0000313" key="2">
    <source>
        <dbReference type="EMBL" id="BBF91720.1"/>
    </source>
</evidence>
<organism evidence="2 3">
    <name type="scientific">Blastochloris tepida</name>
    <dbReference type="NCBI Taxonomy" id="2233851"/>
    <lineage>
        <taxon>Bacteria</taxon>
        <taxon>Pseudomonadati</taxon>
        <taxon>Pseudomonadota</taxon>
        <taxon>Alphaproteobacteria</taxon>
        <taxon>Hyphomicrobiales</taxon>
        <taxon>Blastochloridaceae</taxon>
        <taxon>Blastochloris</taxon>
    </lineage>
</organism>
<dbReference type="AlphaFoldDB" id="A0A348FWN7"/>
<feature type="transmembrane region" description="Helical" evidence="1">
    <location>
        <begin position="114"/>
        <end position="132"/>
    </location>
</feature>
<dbReference type="Proteomes" id="UP000266934">
    <property type="component" value="Chromosome"/>
</dbReference>
<dbReference type="RefSeq" id="WP_126397140.1">
    <property type="nucleotide sequence ID" value="NZ_AP018907.1"/>
</dbReference>
<name>A0A348FWN7_9HYPH</name>
<accession>A0A348FWN7</accession>
<dbReference type="KEGG" id="blag:BLTE_04050"/>
<sequence>MPRRIRLYLVALAVWLGMFALAFANGALRVKVLEPWLGDVALPVSGILGIILIGTTAALFALRARPSLGDAFVIGTGWFVLTLGIEMVLMLFAGRPTSEVADAFTFAAIAKGDLFAPMLVWMAAVPAAMVLTRTKSDG</sequence>
<feature type="transmembrane region" description="Helical" evidence="1">
    <location>
        <begin position="7"/>
        <end position="28"/>
    </location>
</feature>
<dbReference type="EMBL" id="AP018907">
    <property type="protein sequence ID" value="BBF91720.1"/>
    <property type="molecule type" value="Genomic_DNA"/>
</dbReference>
<protein>
    <submittedName>
        <fullName evidence="2">Uncharacterized protein</fullName>
    </submittedName>
</protein>
<keyword evidence="1" id="KW-0812">Transmembrane</keyword>
<reference evidence="2 3" key="1">
    <citation type="submission" date="2018-08" db="EMBL/GenBank/DDBJ databases">
        <title>Complete genome sequencing of Blastochloris tepida GI.</title>
        <authorList>
            <person name="Tsukatani Y."/>
            <person name="Mori H."/>
        </authorList>
    </citation>
    <scope>NUCLEOTIDE SEQUENCE [LARGE SCALE GENOMIC DNA]</scope>
    <source>
        <strain evidence="2 3">GI</strain>
    </source>
</reference>
<keyword evidence="1" id="KW-0472">Membrane</keyword>
<keyword evidence="1" id="KW-1133">Transmembrane helix</keyword>
<feature type="transmembrane region" description="Helical" evidence="1">
    <location>
        <begin position="40"/>
        <end position="62"/>
    </location>
</feature>